<proteinExistence type="predicted"/>
<dbReference type="Proteomes" id="UP000735302">
    <property type="component" value="Unassembled WGS sequence"/>
</dbReference>
<organism evidence="1 2">
    <name type="scientific">Plakobranchus ocellatus</name>
    <dbReference type="NCBI Taxonomy" id="259542"/>
    <lineage>
        <taxon>Eukaryota</taxon>
        <taxon>Metazoa</taxon>
        <taxon>Spiralia</taxon>
        <taxon>Lophotrochozoa</taxon>
        <taxon>Mollusca</taxon>
        <taxon>Gastropoda</taxon>
        <taxon>Heterobranchia</taxon>
        <taxon>Euthyneura</taxon>
        <taxon>Panpulmonata</taxon>
        <taxon>Sacoglossa</taxon>
        <taxon>Placobranchoidea</taxon>
        <taxon>Plakobranchidae</taxon>
        <taxon>Plakobranchus</taxon>
    </lineage>
</organism>
<name>A0AAV3Y5G5_9GAST</name>
<accession>A0AAV3Y5G5</accession>
<sequence>MHVAECYEKIPPGSYVVFDWDNTLKLVNKTTKSIECSVTPIFLSNLISEKGCQLYIISAIRPSKMNMETLLMEVDKLGVREFFCPQGQQTFPESHKDTSCTSNGQQTEHSSLQSCSIQHVKKNSLSYVRCGNIVICGYDKAEVFLQLIEAETSKRTTSLGQIKNEKFSNNISKPKAAPRFIFEAEVEDDVNGLEKNFDSLDTRSRETEAEVTSDSDRPVVFFDDEEVNILNFGSIVKNSKCFWVH</sequence>
<comment type="caution">
    <text evidence="1">The sequence shown here is derived from an EMBL/GenBank/DDBJ whole genome shotgun (WGS) entry which is preliminary data.</text>
</comment>
<keyword evidence="2" id="KW-1185">Reference proteome</keyword>
<dbReference type="AlphaFoldDB" id="A0AAV3Y5G5"/>
<protein>
    <submittedName>
        <fullName evidence="1">Uncharacterized protein</fullName>
    </submittedName>
</protein>
<dbReference type="EMBL" id="BLXT01000480">
    <property type="protein sequence ID" value="GFN77478.1"/>
    <property type="molecule type" value="Genomic_DNA"/>
</dbReference>
<evidence type="ECO:0000313" key="1">
    <source>
        <dbReference type="EMBL" id="GFN77478.1"/>
    </source>
</evidence>
<reference evidence="1 2" key="1">
    <citation type="journal article" date="2021" name="Elife">
        <title>Chloroplast acquisition without the gene transfer in kleptoplastic sea slugs, Plakobranchus ocellatus.</title>
        <authorList>
            <person name="Maeda T."/>
            <person name="Takahashi S."/>
            <person name="Yoshida T."/>
            <person name="Shimamura S."/>
            <person name="Takaki Y."/>
            <person name="Nagai Y."/>
            <person name="Toyoda A."/>
            <person name="Suzuki Y."/>
            <person name="Arimoto A."/>
            <person name="Ishii H."/>
            <person name="Satoh N."/>
            <person name="Nishiyama T."/>
            <person name="Hasebe M."/>
            <person name="Maruyama T."/>
            <person name="Minagawa J."/>
            <person name="Obokata J."/>
            <person name="Shigenobu S."/>
        </authorList>
    </citation>
    <scope>NUCLEOTIDE SEQUENCE [LARGE SCALE GENOMIC DNA]</scope>
</reference>
<evidence type="ECO:0000313" key="2">
    <source>
        <dbReference type="Proteomes" id="UP000735302"/>
    </source>
</evidence>
<gene>
    <name evidence="1" type="ORF">PoB_000398400</name>
</gene>